<keyword evidence="3" id="KW-1185">Reference proteome</keyword>
<reference evidence="2" key="1">
    <citation type="submission" date="2023-03" db="EMBL/GenBank/DDBJ databases">
        <title>Massive genome expansion in bonnet fungi (Mycena s.s.) driven by repeated elements and novel gene families across ecological guilds.</title>
        <authorList>
            <consortium name="Lawrence Berkeley National Laboratory"/>
            <person name="Harder C.B."/>
            <person name="Miyauchi S."/>
            <person name="Viragh M."/>
            <person name="Kuo A."/>
            <person name="Thoen E."/>
            <person name="Andreopoulos B."/>
            <person name="Lu D."/>
            <person name="Skrede I."/>
            <person name="Drula E."/>
            <person name="Henrissat B."/>
            <person name="Morin E."/>
            <person name="Kohler A."/>
            <person name="Barry K."/>
            <person name="LaButti K."/>
            <person name="Morin E."/>
            <person name="Salamov A."/>
            <person name="Lipzen A."/>
            <person name="Mereny Z."/>
            <person name="Hegedus B."/>
            <person name="Baldrian P."/>
            <person name="Stursova M."/>
            <person name="Weitz H."/>
            <person name="Taylor A."/>
            <person name="Grigoriev I.V."/>
            <person name="Nagy L.G."/>
            <person name="Martin F."/>
            <person name="Kauserud H."/>
        </authorList>
    </citation>
    <scope>NUCLEOTIDE SEQUENCE</scope>
    <source>
        <strain evidence="2">CBHHK188m</strain>
    </source>
</reference>
<gene>
    <name evidence="2" type="ORF">DFH07DRAFT_922590</name>
</gene>
<accession>A0AAD7IV38</accession>
<organism evidence="2 3">
    <name type="scientific">Mycena maculata</name>
    <dbReference type="NCBI Taxonomy" id="230809"/>
    <lineage>
        <taxon>Eukaryota</taxon>
        <taxon>Fungi</taxon>
        <taxon>Dikarya</taxon>
        <taxon>Basidiomycota</taxon>
        <taxon>Agaricomycotina</taxon>
        <taxon>Agaricomycetes</taxon>
        <taxon>Agaricomycetidae</taxon>
        <taxon>Agaricales</taxon>
        <taxon>Marasmiineae</taxon>
        <taxon>Mycenaceae</taxon>
        <taxon>Mycena</taxon>
    </lineage>
</organism>
<name>A0AAD7IV38_9AGAR</name>
<evidence type="ECO:0000313" key="2">
    <source>
        <dbReference type="EMBL" id="KAJ7750398.1"/>
    </source>
</evidence>
<dbReference type="Proteomes" id="UP001215280">
    <property type="component" value="Unassembled WGS sequence"/>
</dbReference>
<dbReference type="AlphaFoldDB" id="A0AAD7IV38"/>
<feature type="region of interest" description="Disordered" evidence="1">
    <location>
        <begin position="91"/>
        <end position="204"/>
    </location>
</feature>
<evidence type="ECO:0000256" key="1">
    <source>
        <dbReference type="SAM" id="MobiDB-lite"/>
    </source>
</evidence>
<feature type="compositionally biased region" description="Basic and acidic residues" evidence="1">
    <location>
        <begin position="103"/>
        <end position="118"/>
    </location>
</feature>
<sequence length="204" mass="20788">MSTSTQTQNQSSSNVADINGQHPAAGDSHTLPDATKTLPPNEQSTNQENVEKDPVDSTYPEQKHAGAVGYGPNFNQQAGLADKIGGLKDEIKGRITNNPELVAKGHDRRTGELKHKEQEEDDAQDPFANADEKKGEQPPATNGTPGSTTTNGAPTTNGSGTPSTTSVPTTGTQSGAAGTNNATGTTTGTSGIDNGTAGTTSTGT</sequence>
<evidence type="ECO:0000313" key="3">
    <source>
        <dbReference type="Proteomes" id="UP001215280"/>
    </source>
</evidence>
<feature type="region of interest" description="Disordered" evidence="1">
    <location>
        <begin position="1"/>
        <end position="78"/>
    </location>
</feature>
<feature type="compositionally biased region" description="Low complexity" evidence="1">
    <location>
        <begin position="1"/>
        <end position="14"/>
    </location>
</feature>
<protein>
    <submittedName>
        <fullName evidence="2">Uncharacterized protein</fullName>
    </submittedName>
</protein>
<feature type="compositionally biased region" description="Low complexity" evidence="1">
    <location>
        <begin position="138"/>
        <end position="196"/>
    </location>
</feature>
<proteinExistence type="predicted"/>
<comment type="caution">
    <text evidence="2">The sequence shown here is derived from an EMBL/GenBank/DDBJ whole genome shotgun (WGS) entry which is preliminary data.</text>
</comment>
<dbReference type="EMBL" id="JARJLG010000082">
    <property type="protein sequence ID" value="KAJ7750398.1"/>
    <property type="molecule type" value="Genomic_DNA"/>
</dbReference>
<feature type="compositionally biased region" description="Polar residues" evidence="1">
    <location>
        <begin position="38"/>
        <end position="48"/>
    </location>
</feature>